<dbReference type="OrthoDB" id="4822at2759"/>
<keyword evidence="1" id="KW-0175">Coiled coil</keyword>
<comment type="caution">
    <text evidence="3">The sequence shown here is derived from an EMBL/GenBank/DDBJ whole genome shotgun (WGS) entry which is preliminary data.</text>
</comment>
<dbReference type="AlphaFoldDB" id="A0A0W0CCR2"/>
<dbReference type="PANTHER" id="PTHR23329:SF1">
    <property type="entry name" value="TUFTELIN-INTERACTING PROTEIN 11"/>
    <property type="match status" value="1"/>
</dbReference>
<dbReference type="VEuPathDB" id="FungiDB:CAGL0J04708g"/>
<evidence type="ECO:0000259" key="2">
    <source>
        <dbReference type="PROSITE" id="PS50174"/>
    </source>
</evidence>
<evidence type="ECO:0000313" key="3">
    <source>
        <dbReference type="EMBL" id="KTA97243.1"/>
    </source>
</evidence>
<dbReference type="Pfam" id="PF01585">
    <property type="entry name" value="G-patch"/>
    <property type="match status" value="1"/>
</dbReference>
<feature type="domain" description="G-patch" evidence="2">
    <location>
        <begin position="6"/>
        <end position="54"/>
    </location>
</feature>
<dbReference type="GO" id="GO:0000390">
    <property type="term" value="P:spliceosomal complex disassembly"/>
    <property type="evidence" value="ECO:0007669"/>
    <property type="project" value="InterPro"/>
</dbReference>
<protein>
    <submittedName>
        <fullName evidence="3">Pre-mRNA-splicing factor SPP382</fullName>
    </submittedName>
</protein>
<proteinExistence type="predicted"/>
<dbReference type="InterPro" id="IPR045211">
    <property type="entry name" value="TFP11/STIP/Ntr1"/>
</dbReference>
<name>A0A0W0CCR2_CANGB</name>
<dbReference type="SMART" id="SM00443">
    <property type="entry name" value="G_patch"/>
    <property type="match status" value="1"/>
</dbReference>
<organism evidence="3 5">
    <name type="scientific">Candida glabrata</name>
    <name type="common">Yeast</name>
    <name type="synonym">Torulopsis glabrata</name>
    <dbReference type="NCBI Taxonomy" id="5478"/>
    <lineage>
        <taxon>Eukaryota</taxon>
        <taxon>Fungi</taxon>
        <taxon>Dikarya</taxon>
        <taxon>Ascomycota</taxon>
        <taxon>Saccharomycotina</taxon>
        <taxon>Saccharomycetes</taxon>
        <taxon>Saccharomycetales</taxon>
        <taxon>Saccharomycetaceae</taxon>
        <taxon>Nakaseomyces</taxon>
    </lineage>
</organism>
<dbReference type="VEuPathDB" id="FungiDB:B1J91_J04708g"/>
<dbReference type="PANTHER" id="PTHR23329">
    <property type="entry name" value="TUFTELIN-INTERACTING PROTEIN 11-RELATED"/>
    <property type="match status" value="1"/>
</dbReference>
<dbReference type="Proteomes" id="UP000054886">
    <property type="component" value="Unassembled WGS sequence"/>
</dbReference>
<gene>
    <name evidence="4" type="ORF">AO440_002968</name>
    <name evidence="3" type="ORF">AO440_005313</name>
</gene>
<dbReference type="InterPro" id="IPR000467">
    <property type="entry name" value="G_patch_dom"/>
</dbReference>
<evidence type="ECO:0000256" key="1">
    <source>
        <dbReference type="SAM" id="Coils"/>
    </source>
</evidence>
<sequence>MGLEEQYGFGARLLKKLGYVEGQGLGSDGRGRASPIEVNAEQHGTHAGLGMLSKRATAEDIDMDITSSSDEGREVNENARARPLQFKKTDATKPSSDIIYQIEALGLPVDANVLARHPNASTIVEELVTKQRTLDAIVRKVEVVKQELDDVETQLNTLRNLQHSEMSLLDKISEVLKLNNETIIDELAAKILKDELQKYNNLSLKDDRITNTLEPVVELLQYALESDPGALNKNQTQLYQWLCPRIEAAITEIDFKNSDSVDSIIYILVEYELILKYIMMYDKLIDKFLMPRLLGLIKEWAPERNGIDHHFYDFYILLNQEQRKKLQDALKVIFSDYCSGWYHKDAFHFDCHYFKLIFGETVFYSITEKKLLPIMVKQLYEEHFTLVDDLEDWSDINHDREGPAYCFKKVKEFANFLTNTQITTIMKGMFNDIRKLVFQWYLFSEPNDWQNCQNLIHDFFNIVYAEESKISDFEITELREILRMGTEVGKLSTVCYDREFDILKELNLKKREFIDLERDENDHPNVIQIDDSDEDMRDSDGYTVQDIPVRRVDATFKEILQRYCEENGYEMIRDTTNYTQLPYGVNGTSLVPIITIRKGTKARKVAIKDDILWIEGLSGYRPEFLYNLTL</sequence>
<feature type="coiled-coil region" evidence="1">
    <location>
        <begin position="134"/>
        <end position="161"/>
    </location>
</feature>
<evidence type="ECO:0000313" key="4">
    <source>
        <dbReference type="EMBL" id="KTB11153.1"/>
    </source>
</evidence>
<dbReference type="EMBL" id="LLZZ01000043">
    <property type="protein sequence ID" value="KTB11153.1"/>
    <property type="molecule type" value="Genomic_DNA"/>
</dbReference>
<dbReference type="GO" id="GO:0071008">
    <property type="term" value="C:U2-type post-mRNA release spliceosomal complex"/>
    <property type="evidence" value="ECO:0007669"/>
    <property type="project" value="TreeGrafter"/>
</dbReference>
<dbReference type="PROSITE" id="PS50174">
    <property type="entry name" value="G_PATCH"/>
    <property type="match status" value="1"/>
</dbReference>
<evidence type="ECO:0000313" key="5">
    <source>
        <dbReference type="Proteomes" id="UP000054886"/>
    </source>
</evidence>
<dbReference type="VEuPathDB" id="FungiDB:GVI51_J04543"/>
<dbReference type="VEuPathDB" id="FungiDB:GWK60_J04521"/>
<dbReference type="GO" id="GO:0003676">
    <property type="term" value="F:nucleic acid binding"/>
    <property type="evidence" value="ECO:0007669"/>
    <property type="project" value="InterPro"/>
</dbReference>
<reference evidence="3 5" key="1">
    <citation type="submission" date="2015-10" db="EMBL/GenBank/DDBJ databases">
        <title>Draft genomes sequences of Candida glabrata isolates 1A, 1B, 2A, 2B, 3A and 3B.</title>
        <authorList>
            <person name="Haavelsrud O.E."/>
            <person name="Gaustad P."/>
        </authorList>
    </citation>
    <scope>NUCLEOTIDE SEQUENCE [LARGE SCALE GENOMIC DNA]</scope>
    <source>
        <strain evidence="3">910700640</strain>
    </source>
</reference>
<accession>A0A0W0CCR2</accession>
<dbReference type="EMBL" id="LLZZ01000162">
    <property type="protein sequence ID" value="KTA97243.1"/>
    <property type="molecule type" value="Genomic_DNA"/>
</dbReference>